<reference evidence="2 3" key="1">
    <citation type="submission" date="2020-09" db="EMBL/GenBank/DDBJ databases">
        <title>Characterization and genome sequencing of Ruminiclostridium sp. nov. MA18.</title>
        <authorList>
            <person name="Rettenmaier R."/>
            <person name="Kowollik M.-L."/>
            <person name="Liebl W."/>
            <person name="Zverlov V."/>
        </authorList>
    </citation>
    <scope>NUCLEOTIDE SEQUENCE [LARGE SCALE GENOMIC DNA]</scope>
    <source>
        <strain evidence="2 3">MA18</strain>
    </source>
</reference>
<organism evidence="2 3">
    <name type="scientific">Ruminiclostridium herbifermentans</name>
    <dbReference type="NCBI Taxonomy" id="2488810"/>
    <lineage>
        <taxon>Bacteria</taxon>
        <taxon>Bacillati</taxon>
        <taxon>Bacillota</taxon>
        <taxon>Clostridia</taxon>
        <taxon>Eubacteriales</taxon>
        <taxon>Oscillospiraceae</taxon>
        <taxon>Ruminiclostridium</taxon>
    </lineage>
</organism>
<dbReference type="PANTHER" id="PTHR30217:SF10">
    <property type="entry name" value="23S RRNA 5-HYDROXYCYTIDINE C2501 SYNTHASE"/>
    <property type="match status" value="1"/>
</dbReference>
<dbReference type="InterPro" id="IPR001539">
    <property type="entry name" value="Peptidase_U32"/>
</dbReference>
<keyword evidence="3" id="KW-1185">Reference proteome</keyword>
<dbReference type="InterPro" id="IPR020988">
    <property type="entry name" value="Pept_U32_collagenase"/>
</dbReference>
<accession>A0A4V6EP56</accession>
<sequence>MNLNRKVELLAPAGSYEAFLAAVENGCDAVYLGGKLLNARQFAGNFDDEELQKAVDYAHTRGVRVYLTLNTLVLDDEMQEAIMYAAKAYEMGVDAFIIQDIGLASSLKKAIPEITIHASTQMTTYSSEGVSELEKMGFSRVVLARELTLSEIKEICITTQTEIEVFVHGALCISYSGQCLMSSIIGGRSGNRGKCAQPCRLPYSIQKDNNNIRSGYLLSSKDICFIENLSDLIDAGVSSIKIEGRMKSPEYVASVVSTYRKYLDIIEQQHMKKGKNEYTVSKEDMQRLMQSFNRGGFSKGYLQGKMGPAMMAFEKPKNWGTYLGTVLEQDRGTNSVKIRLDNSLGNGDGIEIWSKKLFEDSPGGIITKIVKDGKLVKRAYAGDVVWVSVIKGKVEKGSRVYKTSDKELLEQAALSYAKGMRKVDISAEFTLKLGQLPVLCLKDDRGNSVSASGDILPEEAVNKPLTRERISEQLGKMGSTPFNIVNLTLDIDNNVVIPISELNNIRRKAADLLENERILSGRKLKTEHGELLKSIEYVTKNIPISSEKKHTINENAKISVMLYSEFDNLDFDKINADRLYLPLVSLLKDNVKIAASKCREEGKEIFAYIPAIIKGKYSQIINKNLQAISQDVDGFLVGNMGIAKIVRDKLGENVKLIGDYSLNVLNSWSMHFLKETGYSGATLSYELNLSQLNSMNFPQEFEAEVGIYGKIPVMTSEYCPVGGSVSQKTPQNCKNVCKNGVYQLKDRKGAAFLVKCDCVDCRSTIFNSNVIFVPEHIGQISKAGVKYMRLNFVDESVQEIYDIVNLHRSINNNCNYSEKDKIAEKIRAKGYTKGHFQRGV</sequence>
<dbReference type="AlphaFoldDB" id="A0A4V6EP56"/>
<gene>
    <name evidence="2" type="ORF">EHE19_001165</name>
</gene>
<protein>
    <submittedName>
        <fullName evidence="2">U32 family peptidase</fullName>
    </submittedName>
</protein>
<dbReference type="Pfam" id="PF12392">
    <property type="entry name" value="DUF3656"/>
    <property type="match status" value="1"/>
</dbReference>
<dbReference type="Proteomes" id="UP000306409">
    <property type="component" value="Chromosome"/>
</dbReference>
<dbReference type="KEGG" id="rher:EHE19_001165"/>
<dbReference type="OrthoDB" id="9807498at2"/>
<dbReference type="EMBL" id="CP061336">
    <property type="protein sequence ID" value="QNU67195.1"/>
    <property type="molecule type" value="Genomic_DNA"/>
</dbReference>
<dbReference type="Pfam" id="PF01136">
    <property type="entry name" value="Peptidase_U32"/>
    <property type="match status" value="2"/>
</dbReference>
<evidence type="ECO:0000313" key="3">
    <source>
        <dbReference type="Proteomes" id="UP000306409"/>
    </source>
</evidence>
<dbReference type="InterPro" id="IPR051454">
    <property type="entry name" value="RNA/ubiquinone_mod_enzymes"/>
</dbReference>
<proteinExistence type="predicted"/>
<dbReference type="PROSITE" id="PS01276">
    <property type="entry name" value="PEPTIDASE_U32"/>
    <property type="match status" value="1"/>
</dbReference>
<feature type="domain" description="Peptidase U32 collagenase" evidence="1">
    <location>
        <begin position="400"/>
        <end position="518"/>
    </location>
</feature>
<name>A0A4V6EP56_9FIRM</name>
<dbReference type="PANTHER" id="PTHR30217">
    <property type="entry name" value="PEPTIDASE U32 FAMILY"/>
    <property type="match status" value="1"/>
</dbReference>
<evidence type="ECO:0000259" key="1">
    <source>
        <dbReference type="Pfam" id="PF12392"/>
    </source>
</evidence>
<evidence type="ECO:0000313" key="2">
    <source>
        <dbReference type="EMBL" id="QNU67195.1"/>
    </source>
</evidence>
<dbReference type="RefSeq" id="WP_137697260.1">
    <property type="nucleotide sequence ID" value="NZ_CP061336.1"/>
</dbReference>